<proteinExistence type="predicted"/>
<reference evidence="2 3" key="1">
    <citation type="journal article" date="2020" name="Biotechnol. Biofuels">
        <title>New insights from the biogas microbiome by comprehensive genome-resolved metagenomics of nearly 1600 species originating from multiple anaerobic digesters.</title>
        <authorList>
            <person name="Campanaro S."/>
            <person name="Treu L."/>
            <person name="Rodriguez-R L.M."/>
            <person name="Kovalovszki A."/>
            <person name="Ziels R.M."/>
            <person name="Maus I."/>
            <person name="Zhu X."/>
            <person name="Kougias P.G."/>
            <person name="Basile A."/>
            <person name="Luo G."/>
            <person name="Schluter A."/>
            <person name="Konstantinidis K.T."/>
            <person name="Angelidaki I."/>
        </authorList>
    </citation>
    <scope>NUCLEOTIDE SEQUENCE [LARGE SCALE GENOMIC DNA]</scope>
    <source>
        <strain evidence="2">AS23ysBPME_34</strain>
    </source>
</reference>
<keyword evidence="1" id="KW-1133">Transmembrane helix</keyword>
<accession>A0A7X8C632</accession>
<comment type="caution">
    <text evidence="2">The sequence shown here is derived from an EMBL/GenBank/DDBJ whole genome shotgun (WGS) entry which is preliminary data.</text>
</comment>
<name>A0A7X8C632_9LACT</name>
<protein>
    <recommendedName>
        <fullName evidence="4">DUF5050 domain-containing protein</fullName>
    </recommendedName>
</protein>
<evidence type="ECO:0000256" key="1">
    <source>
        <dbReference type="SAM" id="Phobius"/>
    </source>
</evidence>
<dbReference type="EMBL" id="JAAYSM010000388">
    <property type="protein sequence ID" value="NLJ19335.1"/>
    <property type="molecule type" value="Genomic_DNA"/>
</dbReference>
<sequence>MLINSQTSDTGTYNINFPETDLFKRKKRYRSSSICVLFMLIICLCIISCSKESEIAETKDTENKVYSLQALRYAPYENGWIYLGYTDNINYFDQKTGQSTPLCNKKNCNHEAWDETTPLEQRCNAYREFPISAIMVHNNKLYSLSNNFSTEKVDLYRSNIDGTEIEKITELNMFFTTGSAMFDEEYIYYTSIVFNPERKIDEPNDRSNFVVSINRANLSTGKDEIVSEVYKGMSTSMQIIGKHNSNIYYKVFSLKPDFEKMEGMESIDTRVYVVDLNTRESKQVFTDISDCFTINDIIVDDYLYLTSQDPSNMEKREKLFYYPNTIYRIDLKNNSREEITSFIDRGDRSNRCDDWLYFPLEDSQQIKFINLFSGAEKILKKEPYQEYYLNTISNDQLILVVEKFEIDPENSSKGSGEMVILSGSLSDFFAGEFEGRIIQ</sequence>
<feature type="transmembrane region" description="Helical" evidence="1">
    <location>
        <begin position="32"/>
        <end position="50"/>
    </location>
</feature>
<keyword evidence="1" id="KW-0812">Transmembrane</keyword>
<keyword evidence="1" id="KW-0472">Membrane</keyword>
<organism evidence="2 3">
    <name type="scientific">Globicatella sulfidifaciens</name>
    <dbReference type="NCBI Taxonomy" id="136093"/>
    <lineage>
        <taxon>Bacteria</taxon>
        <taxon>Bacillati</taxon>
        <taxon>Bacillota</taxon>
        <taxon>Bacilli</taxon>
        <taxon>Lactobacillales</taxon>
        <taxon>Aerococcaceae</taxon>
        <taxon>Globicatella</taxon>
    </lineage>
</organism>
<evidence type="ECO:0000313" key="2">
    <source>
        <dbReference type="EMBL" id="NLJ19335.1"/>
    </source>
</evidence>
<gene>
    <name evidence="2" type="ORF">GX355_10815</name>
</gene>
<dbReference type="Proteomes" id="UP000541058">
    <property type="component" value="Unassembled WGS sequence"/>
</dbReference>
<evidence type="ECO:0000313" key="3">
    <source>
        <dbReference type="Proteomes" id="UP000541058"/>
    </source>
</evidence>
<evidence type="ECO:0008006" key="4">
    <source>
        <dbReference type="Google" id="ProtNLM"/>
    </source>
</evidence>
<dbReference type="SUPFAM" id="SSF82171">
    <property type="entry name" value="DPP6 N-terminal domain-like"/>
    <property type="match status" value="1"/>
</dbReference>
<dbReference type="RefSeq" id="WP_276649821.1">
    <property type="nucleotide sequence ID" value="NZ_JAAYSM010000388.1"/>
</dbReference>
<dbReference type="AlphaFoldDB" id="A0A7X8C632"/>